<gene>
    <name evidence="4" type="ORF">RND71_040607</name>
</gene>
<dbReference type="EMBL" id="JAVYJV010000023">
    <property type="protein sequence ID" value="KAK4339145.1"/>
    <property type="molecule type" value="Genomic_DNA"/>
</dbReference>
<dbReference type="GO" id="GO:0003729">
    <property type="term" value="F:mRNA binding"/>
    <property type="evidence" value="ECO:0007669"/>
    <property type="project" value="TreeGrafter"/>
</dbReference>
<protein>
    <recommendedName>
        <fullName evidence="6">Pentatricopeptide repeat-containing protein</fullName>
    </recommendedName>
</protein>
<dbReference type="NCBIfam" id="TIGR00756">
    <property type="entry name" value="PPR"/>
    <property type="match status" value="5"/>
</dbReference>
<dbReference type="Pfam" id="PF13041">
    <property type="entry name" value="PPR_2"/>
    <property type="match status" value="3"/>
</dbReference>
<feature type="repeat" description="PPR" evidence="3">
    <location>
        <begin position="79"/>
        <end position="113"/>
    </location>
</feature>
<dbReference type="Gene3D" id="1.25.40.10">
    <property type="entry name" value="Tetratricopeptide repeat domain"/>
    <property type="match status" value="3"/>
</dbReference>
<evidence type="ECO:0008006" key="6">
    <source>
        <dbReference type="Google" id="ProtNLM"/>
    </source>
</evidence>
<organism evidence="4 5">
    <name type="scientific">Anisodus tanguticus</name>
    <dbReference type="NCBI Taxonomy" id="243964"/>
    <lineage>
        <taxon>Eukaryota</taxon>
        <taxon>Viridiplantae</taxon>
        <taxon>Streptophyta</taxon>
        <taxon>Embryophyta</taxon>
        <taxon>Tracheophyta</taxon>
        <taxon>Spermatophyta</taxon>
        <taxon>Magnoliopsida</taxon>
        <taxon>eudicotyledons</taxon>
        <taxon>Gunneridae</taxon>
        <taxon>Pentapetalae</taxon>
        <taxon>asterids</taxon>
        <taxon>lamiids</taxon>
        <taxon>Solanales</taxon>
        <taxon>Solanaceae</taxon>
        <taxon>Solanoideae</taxon>
        <taxon>Hyoscyameae</taxon>
        <taxon>Anisodus</taxon>
    </lineage>
</organism>
<feature type="repeat" description="PPR" evidence="3">
    <location>
        <begin position="114"/>
        <end position="148"/>
    </location>
</feature>
<evidence type="ECO:0000313" key="4">
    <source>
        <dbReference type="EMBL" id="KAK4339145.1"/>
    </source>
</evidence>
<sequence length="278" mass="31915">MVNLHMYPDVLTFNIVIDGLCKEGKVEDAEEVMKHMAGKGVEPDIITYNTIMDGYCLCGQRDRARRVFDSMIDKNIESDIISYNILINGYCKEKKVDESMQLFCEISHKGSKPNTATYNTILQGLFEVGRIGDVKQIYAEMISWGPYLIHTLMPLCSMVILSTDLLKKLCHSLISWKEREKILTIINGFCLEGLLDEANDMLRKMEENGYLPNDLTYNDIVRGFLRCNKISEMAIFMMEMAGRGFSFDARTSEFLVDVIREKPSVLDMIPELYSEYKK</sequence>
<accession>A0AAE1UVV9</accession>
<dbReference type="Proteomes" id="UP001291623">
    <property type="component" value="Unassembled WGS sequence"/>
</dbReference>
<evidence type="ECO:0000313" key="5">
    <source>
        <dbReference type="Proteomes" id="UP001291623"/>
    </source>
</evidence>
<keyword evidence="2" id="KW-0677">Repeat</keyword>
<dbReference type="AlphaFoldDB" id="A0AAE1UVV9"/>
<comment type="similarity">
    <text evidence="1">Belongs to the PPR family. P subfamily.</text>
</comment>
<feature type="repeat" description="PPR" evidence="3">
    <location>
        <begin position="9"/>
        <end position="43"/>
    </location>
</feature>
<dbReference type="InterPro" id="IPR011990">
    <property type="entry name" value="TPR-like_helical_dom_sf"/>
</dbReference>
<evidence type="ECO:0000256" key="1">
    <source>
        <dbReference type="ARBA" id="ARBA00007626"/>
    </source>
</evidence>
<keyword evidence="5" id="KW-1185">Reference proteome</keyword>
<dbReference type="PANTHER" id="PTHR47938">
    <property type="entry name" value="RESPIRATORY COMPLEX I CHAPERONE (CIA84), PUTATIVE (AFU_ORTHOLOGUE AFUA_2G06020)-RELATED"/>
    <property type="match status" value="1"/>
</dbReference>
<comment type="caution">
    <text evidence="4">The sequence shown here is derived from an EMBL/GenBank/DDBJ whole genome shotgun (WGS) entry which is preliminary data.</text>
</comment>
<dbReference type="InterPro" id="IPR002885">
    <property type="entry name" value="PPR_rpt"/>
</dbReference>
<reference evidence="4" key="1">
    <citation type="submission" date="2023-12" db="EMBL/GenBank/DDBJ databases">
        <title>Genome assembly of Anisodus tanguticus.</title>
        <authorList>
            <person name="Wang Y.-J."/>
        </authorList>
    </citation>
    <scope>NUCLEOTIDE SEQUENCE</scope>
    <source>
        <strain evidence="4">KB-2021</strain>
        <tissue evidence="4">Leaf</tissue>
    </source>
</reference>
<feature type="repeat" description="PPR" evidence="3">
    <location>
        <begin position="178"/>
        <end position="212"/>
    </location>
</feature>
<proteinExistence type="inferred from homology"/>
<name>A0AAE1UVV9_9SOLA</name>
<dbReference type="PANTHER" id="PTHR47938:SF46">
    <property type="entry name" value="PENTACOTRIPEPTIDE-REPEAT REGION OF PRORP DOMAIN-CONTAINING PROTEIN"/>
    <property type="match status" value="1"/>
</dbReference>
<evidence type="ECO:0000256" key="3">
    <source>
        <dbReference type="PROSITE-ProRule" id="PRU00708"/>
    </source>
</evidence>
<evidence type="ECO:0000256" key="2">
    <source>
        <dbReference type="ARBA" id="ARBA00022737"/>
    </source>
</evidence>
<dbReference type="PROSITE" id="PS51375">
    <property type="entry name" value="PPR"/>
    <property type="match status" value="5"/>
</dbReference>
<feature type="repeat" description="PPR" evidence="3">
    <location>
        <begin position="44"/>
        <end position="78"/>
    </location>
</feature>